<accession>A0AAD9DHK9</accession>
<evidence type="ECO:0000313" key="2">
    <source>
        <dbReference type="EMBL" id="KAK1746369.1"/>
    </source>
</evidence>
<comment type="caution">
    <text evidence="2">The sequence shown here is derived from an EMBL/GenBank/DDBJ whole genome shotgun (WGS) entry which is preliminary data.</text>
</comment>
<dbReference type="Proteomes" id="UP001224775">
    <property type="component" value="Unassembled WGS sequence"/>
</dbReference>
<organism evidence="2 3">
    <name type="scientific">Skeletonema marinoi</name>
    <dbReference type="NCBI Taxonomy" id="267567"/>
    <lineage>
        <taxon>Eukaryota</taxon>
        <taxon>Sar</taxon>
        <taxon>Stramenopiles</taxon>
        <taxon>Ochrophyta</taxon>
        <taxon>Bacillariophyta</taxon>
        <taxon>Coscinodiscophyceae</taxon>
        <taxon>Thalassiosirophycidae</taxon>
        <taxon>Thalassiosirales</taxon>
        <taxon>Skeletonemataceae</taxon>
        <taxon>Skeletonema</taxon>
        <taxon>Skeletonema marinoi-dohrnii complex</taxon>
    </lineage>
</organism>
<dbReference type="EMBL" id="JATAAI010000004">
    <property type="protein sequence ID" value="KAK1746369.1"/>
    <property type="molecule type" value="Genomic_DNA"/>
</dbReference>
<dbReference type="AlphaFoldDB" id="A0AAD9DHK9"/>
<name>A0AAD9DHK9_9STRA</name>
<keyword evidence="3" id="KW-1185">Reference proteome</keyword>
<feature type="compositionally biased region" description="Low complexity" evidence="1">
    <location>
        <begin position="1"/>
        <end position="19"/>
    </location>
</feature>
<gene>
    <name evidence="2" type="ORF">QTG54_002976</name>
</gene>
<evidence type="ECO:0000256" key="1">
    <source>
        <dbReference type="SAM" id="MobiDB-lite"/>
    </source>
</evidence>
<proteinExistence type="predicted"/>
<protein>
    <submittedName>
        <fullName evidence="2">Uncharacterized protein</fullName>
    </submittedName>
</protein>
<sequence length="120" mass="13940">MSSSRASLLSARSSSSFSKRSVEYDFVSIEEECPTSDDGEEKPPCFSLLQQFYDELMIPTFPIEEERDDIDDWFECFRLQMKQRHQLHEQKQQEDIKQALTEVIQEEGIAEAVQKLSNAV</sequence>
<feature type="region of interest" description="Disordered" evidence="1">
    <location>
        <begin position="1"/>
        <end position="20"/>
    </location>
</feature>
<reference evidence="2" key="1">
    <citation type="submission" date="2023-06" db="EMBL/GenBank/DDBJ databases">
        <title>Survivors Of The Sea: Transcriptome response of Skeletonema marinoi to long-term dormancy.</title>
        <authorList>
            <person name="Pinder M.I.M."/>
            <person name="Kourtchenko O."/>
            <person name="Robertson E.K."/>
            <person name="Larsson T."/>
            <person name="Maumus F."/>
            <person name="Osuna-Cruz C.M."/>
            <person name="Vancaester E."/>
            <person name="Stenow R."/>
            <person name="Vandepoele K."/>
            <person name="Ploug H."/>
            <person name="Bruchert V."/>
            <person name="Godhe A."/>
            <person name="Topel M."/>
        </authorList>
    </citation>
    <scope>NUCLEOTIDE SEQUENCE</scope>
    <source>
        <strain evidence="2">R05AC</strain>
    </source>
</reference>
<evidence type="ECO:0000313" key="3">
    <source>
        <dbReference type="Proteomes" id="UP001224775"/>
    </source>
</evidence>